<evidence type="ECO:0000313" key="1">
    <source>
        <dbReference type="EMBL" id="MDX5038722.1"/>
    </source>
</evidence>
<dbReference type="EMBL" id="JAWWZK010000034">
    <property type="protein sequence ID" value="MDX5038722.1"/>
    <property type="molecule type" value="Genomic_DNA"/>
</dbReference>
<organism evidence="1 2">
    <name type="scientific">Streptococcus suis</name>
    <dbReference type="NCBI Taxonomy" id="1307"/>
    <lineage>
        <taxon>Bacteria</taxon>
        <taxon>Bacillati</taxon>
        <taxon>Bacillota</taxon>
        <taxon>Bacilli</taxon>
        <taxon>Lactobacillales</taxon>
        <taxon>Streptococcaceae</taxon>
        <taxon>Streptococcus</taxon>
    </lineage>
</organism>
<name>A0AAW9DJM7_STRSU</name>
<proteinExistence type="predicted"/>
<dbReference type="AlphaFoldDB" id="A0AAW9DJM7"/>
<gene>
    <name evidence="1" type="ORF">SHY70_10625</name>
</gene>
<dbReference type="RefSeq" id="WP_029743175.1">
    <property type="nucleotide sequence ID" value="NZ_CEDZ01000059.1"/>
</dbReference>
<reference evidence="1" key="1">
    <citation type="submission" date="2023-11" db="EMBL/GenBank/DDBJ databases">
        <title>Antimicrobial resistance in invasive Streptococcus suis isolated in Spain and the associated genetic mechanisms.</title>
        <authorList>
            <person name="Uruen C."/>
            <person name="Arenas J.A."/>
        </authorList>
    </citation>
    <scope>NUCLEOTIDE SEQUENCE</scope>
    <source>
        <strain evidence="1">Ss_70</strain>
    </source>
</reference>
<dbReference type="Proteomes" id="UP001270004">
    <property type="component" value="Unassembled WGS sequence"/>
</dbReference>
<evidence type="ECO:0000313" key="2">
    <source>
        <dbReference type="Proteomes" id="UP001270004"/>
    </source>
</evidence>
<accession>A0AAW9DJM7</accession>
<comment type="caution">
    <text evidence="1">The sequence shown here is derived from an EMBL/GenBank/DDBJ whole genome shotgun (WGS) entry which is preliminary data.</text>
</comment>
<protein>
    <submittedName>
        <fullName evidence="1">Uncharacterized protein</fullName>
    </submittedName>
</protein>
<sequence>MEKEKTMTNPLQEHETVEVGYAIIGISQDEEEVLIVDYDSNWVDEEEFLHRSLITNYQDERSSYQQIIDWLQATIPHTAYNLAQLEAVDFNQEMIEEINRELARHNQALLVQSIECIDGTHDLLAIAYDPAREQEEELQYYLKHHVEALYMGRVVQLYQVPIQDAYEQADLSEFLLEATPSFMDRALLVEDESIILSELHKLGFVSIHELDLERHQEEAQQMDQEQERGL</sequence>